<dbReference type="AlphaFoldDB" id="H0JNP5"/>
<evidence type="ECO:0000313" key="3">
    <source>
        <dbReference type="Proteomes" id="UP000005064"/>
    </source>
</evidence>
<dbReference type="Proteomes" id="UP000005064">
    <property type="component" value="Unassembled WGS sequence"/>
</dbReference>
<protein>
    <submittedName>
        <fullName evidence="2">Uncharacterized protein</fullName>
    </submittedName>
</protein>
<evidence type="ECO:0000313" key="2">
    <source>
        <dbReference type="EMBL" id="EHK85017.1"/>
    </source>
</evidence>
<name>H0JNP5_9NOCA</name>
<proteinExistence type="predicted"/>
<dbReference type="EMBL" id="AHBW01000033">
    <property type="protein sequence ID" value="EHK85017.1"/>
    <property type="molecule type" value="Genomic_DNA"/>
</dbReference>
<reference evidence="2 3" key="1">
    <citation type="submission" date="2011-12" db="EMBL/GenBank/DDBJ databases">
        <authorList>
            <person name="Kriszt B."/>
            <person name="Tancsics A."/>
            <person name="Cserhati M."/>
            <person name="Toth A."/>
            <person name="Nagy I."/>
            <person name="Horvath B."/>
            <person name="Tamura T."/>
            <person name="Kukolya J."/>
            <person name="Szoboszlay S."/>
        </authorList>
    </citation>
    <scope>NUCLEOTIDE SEQUENCE [LARGE SCALE GENOMIC DNA]</scope>
    <source>
        <strain evidence="2 3">AK37</strain>
    </source>
</reference>
<feature type="region of interest" description="Disordered" evidence="1">
    <location>
        <begin position="228"/>
        <end position="255"/>
    </location>
</feature>
<accession>H0JNP5</accession>
<sequence length="297" mass="32142">MALDGCPGSEIAGVGAAAAVVGAALFNTDRRTGEHPLIDWGWSRADVIDYTRSILGTSVGKSACTFCPFSFANKSSRAENFARYAEAPEVGARTLLMEHLALALNPAQGLVGGRRLIEMLREHQLDNVLDAVEAILESHEHAIYEIRRILRPRKTDPTELGDAARSVRIRGRGSRASMHNILGRLAADGAAQNKVRPDIGDDGNRACLPARTWPGVPDRRAVLRRRPGPGVTERARQRRPVVDTSLRRRGDAAGSVRRRGRAIYACQWGVPGGPPVNGPKMVTSSTEPAPRRAGSQR</sequence>
<comment type="caution">
    <text evidence="2">The sequence shown here is derived from an EMBL/GenBank/DDBJ whole genome shotgun (WGS) entry which is preliminary data.</text>
</comment>
<evidence type="ECO:0000256" key="1">
    <source>
        <dbReference type="SAM" id="MobiDB-lite"/>
    </source>
</evidence>
<organism evidence="2 3">
    <name type="scientific">Rhodococcus pyridinivorans AK37</name>
    <dbReference type="NCBI Taxonomy" id="1114960"/>
    <lineage>
        <taxon>Bacteria</taxon>
        <taxon>Bacillati</taxon>
        <taxon>Actinomycetota</taxon>
        <taxon>Actinomycetes</taxon>
        <taxon>Mycobacteriales</taxon>
        <taxon>Nocardiaceae</taxon>
        <taxon>Rhodococcus</taxon>
    </lineage>
</organism>
<gene>
    <name evidence="2" type="ORF">AK37_06182</name>
</gene>
<feature type="region of interest" description="Disordered" evidence="1">
    <location>
        <begin position="267"/>
        <end position="297"/>
    </location>
</feature>